<sequence length="220" mass="25500">MNKRYQSVKQYTQLEQFCMYASTVKMGAAQLKEFLKNENSENKLENIKRIKGFFDDTNRFYTTFYTLINQLIVSCKYLKHTDFRLYNYKNVIYNMEEFIRGYNAMHSFFKENGLVLADIVVFSRFFSTKKYDNSAFLSIGISVATNGELLLDPEKVQSALLKDGHILHILLGRTGVSNQILNTTVQIRNESDRFLLAMPKEIWQKHVGQPMTGAILNLSA</sequence>
<dbReference type="Proteomes" id="UP000199662">
    <property type="component" value="Unassembled WGS sequence"/>
</dbReference>
<keyword evidence="2" id="KW-1185">Reference proteome</keyword>
<reference evidence="1 2" key="1">
    <citation type="submission" date="2016-10" db="EMBL/GenBank/DDBJ databases">
        <authorList>
            <person name="de Groot N.N."/>
        </authorList>
    </citation>
    <scope>NUCLEOTIDE SEQUENCE [LARGE SCALE GENOMIC DNA]</scope>
    <source>
        <strain evidence="1 2">DSM 2179</strain>
    </source>
</reference>
<evidence type="ECO:0000313" key="2">
    <source>
        <dbReference type="Proteomes" id="UP000199662"/>
    </source>
</evidence>
<name>A0A1H6UQG6_9FIRM</name>
<dbReference type="AlphaFoldDB" id="A0A1H6UQG6"/>
<dbReference type="EMBL" id="FNZK01000002">
    <property type="protein sequence ID" value="SEI94458.1"/>
    <property type="molecule type" value="Genomic_DNA"/>
</dbReference>
<accession>A0A1H6UQG6</accession>
<organism evidence="1 2">
    <name type="scientific">Propionispira arboris</name>
    <dbReference type="NCBI Taxonomy" id="84035"/>
    <lineage>
        <taxon>Bacteria</taxon>
        <taxon>Bacillati</taxon>
        <taxon>Bacillota</taxon>
        <taxon>Negativicutes</taxon>
        <taxon>Selenomonadales</taxon>
        <taxon>Selenomonadaceae</taxon>
        <taxon>Propionispira</taxon>
    </lineage>
</organism>
<evidence type="ECO:0000313" key="1">
    <source>
        <dbReference type="EMBL" id="SEI94458.1"/>
    </source>
</evidence>
<protein>
    <submittedName>
        <fullName evidence="1">Uncharacterized protein</fullName>
    </submittedName>
</protein>
<dbReference type="STRING" id="84035.SAMN05660742_10221"/>
<dbReference type="RefSeq" id="WP_091828759.1">
    <property type="nucleotide sequence ID" value="NZ_FNZK01000002.1"/>
</dbReference>
<proteinExistence type="predicted"/>
<gene>
    <name evidence="1" type="ORF">SAMN05660742_10221</name>
</gene>